<evidence type="ECO:0008006" key="4">
    <source>
        <dbReference type="Google" id="ProtNLM"/>
    </source>
</evidence>
<dbReference type="Proteomes" id="UP001162060">
    <property type="component" value="Unassembled WGS sequence"/>
</dbReference>
<protein>
    <recommendedName>
        <fullName evidence="4">Chromo domain-containing protein</fullName>
    </recommendedName>
</protein>
<feature type="compositionally biased region" description="Basic and acidic residues" evidence="1">
    <location>
        <begin position="64"/>
        <end position="80"/>
    </location>
</feature>
<dbReference type="CDD" id="cd00024">
    <property type="entry name" value="CD_CSD"/>
    <property type="match status" value="1"/>
</dbReference>
<reference evidence="2" key="1">
    <citation type="submission" date="2024-01" db="EMBL/GenBank/DDBJ databases">
        <authorList>
            <person name="Webb A."/>
        </authorList>
    </citation>
    <scope>NUCLEOTIDE SEQUENCE</scope>
    <source>
        <strain evidence="2">Pm1</strain>
    </source>
</reference>
<proteinExistence type="predicted"/>
<evidence type="ECO:0000313" key="2">
    <source>
        <dbReference type="EMBL" id="CAK7929565.1"/>
    </source>
</evidence>
<sequence length="172" mass="19725">MGNAYTIEMPRKMRTHPTNYVGRLRTYYQYEPDSRCEEHLRGREPRPPTSGPISTSQSGRPAKRPADAAERSPEDDRSNDRALWNCNYPLQDPQAYNSYSVHEPGHLATVPLHSSAPEHQDDLALEPDQVIPPPPHPLVDSGGVQRFLVERILNHRDVSGFRTNYLVRWHCY</sequence>
<evidence type="ECO:0000313" key="3">
    <source>
        <dbReference type="Proteomes" id="UP001162060"/>
    </source>
</evidence>
<feature type="compositionally biased region" description="Basic and acidic residues" evidence="1">
    <location>
        <begin position="35"/>
        <end position="46"/>
    </location>
</feature>
<dbReference type="EMBL" id="CAKLBY020000153">
    <property type="protein sequence ID" value="CAK7929565.1"/>
    <property type="molecule type" value="Genomic_DNA"/>
</dbReference>
<comment type="caution">
    <text evidence="2">The sequence shown here is derived from an EMBL/GenBank/DDBJ whole genome shotgun (WGS) entry which is preliminary data.</text>
</comment>
<gene>
    <name evidence="2" type="ORF">PM001_LOCUS14715</name>
</gene>
<organism evidence="2 3">
    <name type="scientific">Peronospora matthiolae</name>
    <dbReference type="NCBI Taxonomy" id="2874970"/>
    <lineage>
        <taxon>Eukaryota</taxon>
        <taxon>Sar</taxon>
        <taxon>Stramenopiles</taxon>
        <taxon>Oomycota</taxon>
        <taxon>Peronosporomycetes</taxon>
        <taxon>Peronosporales</taxon>
        <taxon>Peronosporaceae</taxon>
        <taxon>Peronospora</taxon>
    </lineage>
</organism>
<evidence type="ECO:0000256" key="1">
    <source>
        <dbReference type="SAM" id="MobiDB-lite"/>
    </source>
</evidence>
<dbReference type="AlphaFoldDB" id="A0AAV1U846"/>
<accession>A0AAV1U846</accession>
<name>A0AAV1U846_9STRA</name>
<feature type="region of interest" description="Disordered" evidence="1">
    <location>
        <begin position="35"/>
        <end position="85"/>
    </location>
</feature>